<dbReference type="EMBL" id="JBBNAF010000009">
    <property type="protein sequence ID" value="KAK9114432.1"/>
    <property type="molecule type" value="Genomic_DNA"/>
</dbReference>
<reference evidence="1 2" key="1">
    <citation type="submission" date="2024-01" db="EMBL/GenBank/DDBJ databases">
        <title>Genome assemblies of Stephania.</title>
        <authorList>
            <person name="Yang L."/>
        </authorList>
    </citation>
    <scope>NUCLEOTIDE SEQUENCE [LARGE SCALE GENOMIC DNA]</scope>
    <source>
        <strain evidence="1">YNDBR</strain>
        <tissue evidence="1">Leaf</tissue>
    </source>
</reference>
<evidence type="ECO:0000313" key="2">
    <source>
        <dbReference type="Proteomes" id="UP001420932"/>
    </source>
</evidence>
<keyword evidence="2" id="KW-1185">Reference proteome</keyword>
<sequence>MPLRSIEKDVCVLLVKSRGVGGIQLKKYFIGHEIDDEYLEMAPKDIQDDQWALLVEYWKSEESKAMAKSCQNRAKQGLPHKAGCTRFCDIRH</sequence>
<dbReference type="Proteomes" id="UP001420932">
    <property type="component" value="Unassembled WGS sequence"/>
</dbReference>
<name>A0AAP0IFM4_9MAGN</name>
<protein>
    <submittedName>
        <fullName evidence="1">Uncharacterized protein</fullName>
    </submittedName>
</protein>
<accession>A0AAP0IFM4</accession>
<organism evidence="1 2">
    <name type="scientific">Stephania yunnanensis</name>
    <dbReference type="NCBI Taxonomy" id="152371"/>
    <lineage>
        <taxon>Eukaryota</taxon>
        <taxon>Viridiplantae</taxon>
        <taxon>Streptophyta</taxon>
        <taxon>Embryophyta</taxon>
        <taxon>Tracheophyta</taxon>
        <taxon>Spermatophyta</taxon>
        <taxon>Magnoliopsida</taxon>
        <taxon>Ranunculales</taxon>
        <taxon>Menispermaceae</taxon>
        <taxon>Menispermoideae</taxon>
        <taxon>Cissampelideae</taxon>
        <taxon>Stephania</taxon>
    </lineage>
</organism>
<gene>
    <name evidence="1" type="ORF">Syun_021229</name>
</gene>
<comment type="caution">
    <text evidence="1">The sequence shown here is derived from an EMBL/GenBank/DDBJ whole genome shotgun (WGS) entry which is preliminary data.</text>
</comment>
<proteinExistence type="predicted"/>
<dbReference type="AlphaFoldDB" id="A0AAP0IFM4"/>
<evidence type="ECO:0000313" key="1">
    <source>
        <dbReference type="EMBL" id="KAK9114432.1"/>
    </source>
</evidence>